<dbReference type="RefSeq" id="WP_058517418.1">
    <property type="nucleotide sequence ID" value="NZ_CAAAIE010000006.1"/>
</dbReference>
<evidence type="ECO:0000256" key="1">
    <source>
        <dbReference type="SAM" id="Coils"/>
    </source>
</evidence>
<keyword evidence="2" id="KW-0812">Transmembrane</keyword>
<protein>
    <recommendedName>
        <fullName evidence="5">Coiled-coil protein</fullName>
    </recommendedName>
</protein>
<dbReference type="OrthoDB" id="5653038at2"/>
<evidence type="ECO:0008006" key="5">
    <source>
        <dbReference type="Google" id="ProtNLM"/>
    </source>
</evidence>
<feature type="transmembrane region" description="Helical" evidence="2">
    <location>
        <begin position="231"/>
        <end position="261"/>
    </location>
</feature>
<sequence>MPIDLCVTSQELIKQLIAIDPSLQQAFTNPTKIDKKALLAWLESTSKIESNSKAFFLITSLRASLLKDLHKSLNSGQVEEETQKGGMSAKTKYALLALAGTVYFGCEGFDGITAMLGAFSSIPTIALFVAGTLFSVLSMVVFYSFDLVEISKNLGIKSTDTKKLLDVLLDEVKQIEAIRMRLAKTTKKTKEEFEEDRQLATMLLQRYKDLDQIRQDLTSASNNPYLKAAKYITAGVAGILFFSGGFFAGQTVALAIAGLFVTGMAATAWPIVVAGVAVGLAALSVYWFVERPGIENLISRWKGLDKKKMDKLCKADVVKKETEELEELIKSIDFKIDSLVQHESDQRQHEADQLRIKQLEEEASELKAQKEMALVRAETAELEVSHLNTELERIKEQQQIKPTIEAATHEEHVVPDTIKVARGIHISKDDNAPSPRQRYSLFKSASTGHLFDLGNSAILDTTNSM</sequence>
<dbReference type="PATRIC" id="fig|45071.6.peg.1671"/>
<feature type="transmembrane region" description="Helical" evidence="2">
    <location>
        <begin position="267"/>
        <end position="289"/>
    </location>
</feature>
<dbReference type="AlphaFoldDB" id="A0A1E5JRT7"/>
<proteinExistence type="predicted"/>
<feature type="transmembrane region" description="Helical" evidence="2">
    <location>
        <begin position="125"/>
        <end position="145"/>
    </location>
</feature>
<evidence type="ECO:0000313" key="4">
    <source>
        <dbReference type="Proteomes" id="UP000095229"/>
    </source>
</evidence>
<keyword evidence="4" id="KW-1185">Reference proteome</keyword>
<keyword evidence="2" id="KW-1133">Transmembrane helix</keyword>
<name>A0A1E5JRT7_9GAMM</name>
<feature type="coiled-coil region" evidence="1">
    <location>
        <begin position="342"/>
        <end position="397"/>
    </location>
</feature>
<keyword evidence="1" id="KW-0175">Coiled coil</keyword>
<dbReference type="EMBL" id="LSOG01000062">
    <property type="protein sequence ID" value="OEH46758.1"/>
    <property type="molecule type" value="Genomic_DNA"/>
</dbReference>
<evidence type="ECO:0000256" key="2">
    <source>
        <dbReference type="SAM" id="Phobius"/>
    </source>
</evidence>
<keyword evidence="2" id="KW-0472">Membrane</keyword>
<accession>A0A1E5JRT7</accession>
<dbReference type="Proteomes" id="UP000095229">
    <property type="component" value="Unassembled WGS sequence"/>
</dbReference>
<organism evidence="3 4">
    <name type="scientific">Legionella parisiensis</name>
    <dbReference type="NCBI Taxonomy" id="45071"/>
    <lineage>
        <taxon>Bacteria</taxon>
        <taxon>Pseudomonadati</taxon>
        <taxon>Pseudomonadota</taxon>
        <taxon>Gammaproteobacteria</taxon>
        <taxon>Legionellales</taxon>
        <taxon>Legionellaceae</taxon>
        <taxon>Legionella</taxon>
    </lineage>
</organism>
<comment type="caution">
    <text evidence="3">The sequence shown here is derived from an EMBL/GenBank/DDBJ whole genome shotgun (WGS) entry which is preliminary data.</text>
</comment>
<reference evidence="3 4" key="1">
    <citation type="submission" date="2016-02" db="EMBL/GenBank/DDBJ databases">
        <title>Secondary metabolites in Legionella.</title>
        <authorList>
            <person name="Tobias N.J."/>
            <person name="Bode H.B."/>
        </authorList>
    </citation>
    <scope>NUCLEOTIDE SEQUENCE [LARGE SCALE GENOMIC DNA]</scope>
    <source>
        <strain evidence="3 4">DSM 19216</strain>
    </source>
</reference>
<evidence type="ECO:0000313" key="3">
    <source>
        <dbReference type="EMBL" id="OEH46758.1"/>
    </source>
</evidence>
<feature type="transmembrane region" description="Helical" evidence="2">
    <location>
        <begin position="93"/>
        <end position="119"/>
    </location>
</feature>
<gene>
    <name evidence="3" type="ORF">lpari_02226</name>
</gene>